<dbReference type="GO" id="GO:0008720">
    <property type="term" value="F:D-lactate dehydrogenase (NAD+) activity"/>
    <property type="evidence" value="ECO:0007669"/>
    <property type="project" value="TreeGrafter"/>
</dbReference>
<evidence type="ECO:0000259" key="1">
    <source>
        <dbReference type="PROSITE" id="PS51387"/>
    </source>
</evidence>
<dbReference type="GO" id="GO:1903457">
    <property type="term" value="P:lactate catabolic process"/>
    <property type="evidence" value="ECO:0007669"/>
    <property type="project" value="TreeGrafter"/>
</dbReference>
<protein>
    <recommendedName>
        <fullName evidence="1">FAD-binding PCMH-type domain-containing protein</fullName>
    </recommendedName>
</protein>
<reference evidence="2" key="1">
    <citation type="submission" date="2024-03" db="EMBL/GenBank/DDBJ databases">
        <title>Complete genome sequence of Sulfurisphaera javensis strain KD-1.</title>
        <authorList>
            <person name="Sakai H."/>
            <person name="Nur N."/>
            <person name="Suwanto A."/>
            <person name="Kurosawa N."/>
        </authorList>
    </citation>
    <scope>NUCLEOTIDE SEQUENCE</scope>
    <source>
        <strain evidence="2">KD-1</strain>
    </source>
</reference>
<gene>
    <name evidence="2" type="ORF">SJAV_19490</name>
</gene>
<accession>A0AAT9GTP3</accession>
<dbReference type="EMBL" id="AP031322">
    <property type="protein sequence ID" value="BFH74005.1"/>
    <property type="molecule type" value="Genomic_DNA"/>
</dbReference>
<dbReference type="InterPro" id="IPR016166">
    <property type="entry name" value="FAD-bd_PCMH"/>
</dbReference>
<dbReference type="InterPro" id="IPR016169">
    <property type="entry name" value="FAD-bd_PCMH_sub2"/>
</dbReference>
<dbReference type="PROSITE" id="PS51387">
    <property type="entry name" value="FAD_PCMH"/>
    <property type="match status" value="1"/>
</dbReference>
<feature type="domain" description="FAD-binding PCMH-type" evidence="1">
    <location>
        <begin position="37"/>
        <end position="201"/>
    </location>
</feature>
<dbReference type="RefSeq" id="WP_369609553.1">
    <property type="nucleotide sequence ID" value="NZ_AP031322.1"/>
</dbReference>
<dbReference type="InterPro" id="IPR036318">
    <property type="entry name" value="FAD-bd_PCMH-like_sf"/>
</dbReference>
<dbReference type="PANTHER" id="PTHR11748">
    <property type="entry name" value="D-LACTATE DEHYDROGENASE"/>
    <property type="match status" value="1"/>
</dbReference>
<dbReference type="GeneID" id="92354898"/>
<dbReference type="Gene3D" id="3.30.465.10">
    <property type="match status" value="1"/>
</dbReference>
<proteinExistence type="predicted"/>
<dbReference type="AlphaFoldDB" id="A0AAT9GTP3"/>
<name>A0AAT9GTP3_9CREN</name>
<dbReference type="Pfam" id="PF01565">
    <property type="entry name" value="FAD_binding_4"/>
    <property type="match status" value="1"/>
</dbReference>
<dbReference type="GO" id="GO:0004458">
    <property type="term" value="F:D-lactate dehydrogenase (cytochrome) activity"/>
    <property type="evidence" value="ECO:0007669"/>
    <property type="project" value="TreeGrafter"/>
</dbReference>
<sequence length="239" mass="26830">MLFDYFEKEGILYTTEYEIVKEKSKDWSFTSPILRKINKVADAVVFPRSEEDIIKIVEFAIENHIPLIPRGSGYGTVGGLIPLKGGIIVDMSGLSGIIEEDEDTITVYSGTKFYEKGKLIFNPRVYPTIYQKASIGGYFSGGSWGIGSFMFGPNWDQVVEIKMVNPRAKIISLKGGDIKIAAHAEGTTGIVTRLKILKLNESFIPQLLLFDTFSEAIKFIQKIYDTLPEVYHITLRSQK</sequence>
<dbReference type="SUPFAM" id="SSF56176">
    <property type="entry name" value="FAD-binding/transporter-associated domain-like"/>
    <property type="match status" value="1"/>
</dbReference>
<organism evidence="2">
    <name type="scientific">Sulfurisphaera javensis</name>
    <dbReference type="NCBI Taxonomy" id="2049879"/>
    <lineage>
        <taxon>Archaea</taxon>
        <taxon>Thermoproteota</taxon>
        <taxon>Thermoprotei</taxon>
        <taxon>Sulfolobales</taxon>
        <taxon>Sulfolobaceae</taxon>
        <taxon>Sulfurisphaera</taxon>
    </lineage>
</organism>
<evidence type="ECO:0000313" key="2">
    <source>
        <dbReference type="EMBL" id="BFH74005.1"/>
    </source>
</evidence>
<dbReference type="InterPro" id="IPR006094">
    <property type="entry name" value="Oxid_FAD_bind_N"/>
</dbReference>
<dbReference type="GO" id="GO:0071949">
    <property type="term" value="F:FAD binding"/>
    <property type="evidence" value="ECO:0007669"/>
    <property type="project" value="InterPro"/>
</dbReference>
<dbReference type="PANTHER" id="PTHR11748:SF118">
    <property type="entry name" value="ALKYLDIHYDROXYACETONEPHOSPHATE SYNTHASE (PRECURSOR)"/>
    <property type="match status" value="1"/>
</dbReference>
<dbReference type="KEGG" id="sjv:SJAV_19490"/>